<evidence type="ECO:0000313" key="4">
    <source>
        <dbReference type="Proteomes" id="UP000460157"/>
    </source>
</evidence>
<dbReference type="AlphaFoldDB" id="A0A7K1UMR4"/>
<dbReference type="EMBL" id="WRPM01000101">
    <property type="protein sequence ID" value="MVT27592.1"/>
    <property type="molecule type" value="Genomic_DNA"/>
</dbReference>
<organism evidence="3 4">
    <name type="scientific">Nesterenkonia alkaliphila</name>
    <dbReference type="NCBI Taxonomy" id="1463631"/>
    <lineage>
        <taxon>Bacteria</taxon>
        <taxon>Bacillati</taxon>
        <taxon>Actinomycetota</taxon>
        <taxon>Actinomycetes</taxon>
        <taxon>Micrococcales</taxon>
        <taxon>Micrococcaceae</taxon>
        <taxon>Nesterenkonia</taxon>
    </lineage>
</organism>
<dbReference type="RefSeq" id="WP_157325659.1">
    <property type="nucleotide sequence ID" value="NZ_BMFX01000003.1"/>
</dbReference>
<reference evidence="3 4" key="1">
    <citation type="submission" date="2019-12" db="EMBL/GenBank/DDBJ databases">
        <title>Nesterenkonia muleiensis sp. nov., a novel actinobacterium isolated from sap of Populus euphratica.</title>
        <authorList>
            <person name="Wang R."/>
        </authorList>
    </citation>
    <scope>NUCLEOTIDE SEQUENCE [LARGE SCALE GENOMIC DNA]</scope>
    <source>
        <strain evidence="3 4">F10</strain>
    </source>
</reference>
<feature type="compositionally biased region" description="Pro residues" evidence="1">
    <location>
        <begin position="451"/>
        <end position="460"/>
    </location>
</feature>
<dbReference type="SMART" id="SM00507">
    <property type="entry name" value="HNHc"/>
    <property type="match status" value="1"/>
</dbReference>
<dbReference type="Proteomes" id="UP000460157">
    <property type="component" value="Unassembled WGS sequence"/>
</dbReference>
<dbReference type="OrthoDB" id="5177627at2"/>
<evidence type="ECO:0000256" key="1">
    <source>
        <dbReference type="SAM" id="MobiDB-lite"/>
    </source>
</evidence>
<dbReference type="InterPro" id="IPR003615">
    <property type="entry name" value="HNH_nuc"/>
</dbReference>
<feature type="domain" description="HNH nuclease" evidence="2">
    <location>
        <begin position="384"/>
        <end position="436"/>
    </location>
</feature>
<protein>
    <submittedName>
        <fullName evidence="3">DUF222 domain-containing protein</fullName>
    </submittedName>
</protein>
<accession>A0A7K1UMR4</accession>
<dbReference type="Gene3D" id="1.10.30.50">
    <property type="match status" value="1"/>
</dbReference>
<evidence type="ECO:0000259" key="2">
    <source>
        <dbReference type="SMART" id="SM00507"/>
    </source>
</evidence>
<dbReference type="Pfam" id="PF02720">
    <property type="entry name" value="DUF222"/>
    <property type="match status" value="1"/>
</dbReference>
<comment type="caution">
    <text evidence="3">The sequence shown here is derived from an EMBL/GenBank/DDBJ whole genome shotgun (WGS) entry which is preliminary data.</text>
</comment>
<sequence>MGTPMADPAVPEDYAHLLSAPELRAAWEEEVASRQAEARKIQHLLDYRERRLAQEQPKHTFRRSAVLKAVHREIALVLGVPEGQIYRMLSTASTAQEWLPRTWEAYRAGIVDADRVQKVAEGAGDLIETNSGDRQVQRELTAALDTRFCVPAAGDHRNTVARAVRDTVAELDTAGHQRRYEIAQNTRHVSFVALDNGMTLMKALLPTLVLASVEERLHAAAATATRKQKNAAGETAEVGYHQRMADTLTGWLLTGSGAEVTDSQQGGTAGINITIPLETVTEASDAPATSTDGRFILPAAQARAIMNDPKVEKTFYLTGTRTAPDGNQQSVRIVKLGSDHPLDNLARAERPEGSEQASSRLTEKLLSGTNILETVSSARFVTGNLRRAVLLRDGRCQAEGCLEPGFRADLDHITSYETGGATNAANTQVLCHHHHEIKSHGLLPELSTGTDPPPEWATGD</sequence>
<gene>
    <name evidence="3" type="ORF">GNZ21_14735</name>
</gene>
<evidence type="ECO:0000313" key="3">
    <source>
        <dbReference type="EMBL" id="MVT27592.1"/>
    </source>
</evidence>
<dbReference type="CDD" id="cd00085">
    <property type="entry name" value="HNHc"/>
    <property type="match status" value="1"/>
</dbReference>
<keyword evidence="4" id="KW-1185">Reference proteome</keyword>
<dbReference type="InterPro" id="IPR003870">
    <property type="entry name" value="DUF222"/>
</dbReference>
<feature type="region of interest" description="Disordered" evidence="1">
    <location>
        <begin position="441"/>
        <end position="460"/>
    </location>
</feature>
<name>A0A7K1UMR4_9MICC</name>
<proteinExistence type="predicted"/>